<gene>
    <name evidence="1" type="primary">flaF</name>
    <name evidence="1" type="ORF">GCM10011316_06750</name>
</gene>
<dbReference type="Pfam" id="PF07309">
    <property type="entry name" value="FlaF"/>
    <property type="match status" value="1"/>
</dbReference>
<dbReference type="AlphaFoldDB" id="A0A916T9U1"/>
<keyword evidence="2" id="KW-1185">Reference proteome</keyword>
<dbReference type="Gene3D" id="1.20.120.340">
    <property type="entry name" value="Flagellar protein FliS"/>
    <property type="match status" value="1"/>
</dbReference>
<dbReference type="Proteomes" id="UP000605148">
    <property type="component" value="Unassembled WGS sequence"/>
</dbReference>
<keyword evidence="1" id="KW-0966">Cell projection</keyword>
<dbReference type="InterPro" id="IPR010845">
    <property type="entry name" value="FlaF"/>
</dbReference>
<protein>
    <submittedName>
        <fullName evidence="1">Flagellar biosynthesis regulatory protein FlaF</fullName>
    </submittedName>
</protein>
<proteinExistence type="predicted"/>
<keyword evidence="1" id="KW-0969">Cilium</keyword>
<accession>A0A916T9U1</accession>
<evidence type="ECO:0000313" key="1">
    <source>
        <dbReference type="EMBL" id="GGB37285.1"/>
    </source>
</evidence>
<comment type="caution">
    <text evidence="1">The sequence shown here is derived from an EMBL/GenBank/DDBJ whole genome shotgun (WGS) entry which is preliminary data.</text>
</comment>
<organism evidence="1 2">
    <name type="scientific">Roseibium aquae</name>
    <dbReference type="NCBI Taxonomy" id="1323746"/>
    <lineage>
        <taxon>Bacteria</taxon>
        <taxon>Pseudomonadati</taxon>
        <taxon>Pseudomonadota</taxon>
        <taxon>Alphaproteobacteria</taxon>
        <taxon>Hyphomicrobiales</taxon>
        <taxon>Stappiaceae</taxon>
        <taxon>Roseibium</taxon>
    </lineage>
</organism>
<evidence type="ECO:0000313" key="2">
    <source>
        <dbReference type="Proteomes" id="UP000605148"/>
    </source>
</evidence>
<sequence>MYKQAAQAYQKTSQVAVTPRELEATLLMKAAARLQLIKDEWDQSTLEDRDEALTYNRKLWTVLVTSATSAESPLPQEIKNNIGSLGVFVFKRTIAISSDPEPGKLDVLISINRSIAEGLRARQDAAASAGA</sequence>
<dbReference type="RefSeq" id="WP_150494436.1">
    <property type="nucleotide sequence ID" value="NZ_BMFA01000001.1"/>
</dbReference>
<dbReference type="EMBL" id="BMFA01000001">
    <property type="protein sequence ID" value="GGB37285.1"/>
    <property type="molecule type" value="Genomic_DNA"/>
</dbReference>
<dbReference type="GO" id="GO:0044781">
    <property type="term" value="P:bacterial-type flagellum organization"/>
    <property type="evidence" value="ECO:0007669"/>
    <property type="project" value="InterPro"/>
</dbReference>
<reference evidence="1" key="1">
    <citation type="journal article" date="2014" name="Int. J. Syst. Evol. Microbiol.">
        <title>Complete genome sequence of Corynebacterium casei LMG S-19264T (=DSM 44701T), isolated from a smear-ripened cheese.</title>
        <authorList>
            <consortium name="US DOE Joint Genome Institute (JGI-PGF)"/>
            <person name="Walter F."/>
            <person name="Albersmeier A."/>
            <person name="Kalinowski J."/>
            <person name="Ruckert C."/>
        </authorList>
    </citation>
    <scope>NUCLEOTIDE SEQUENCE</scope>
    <source>
        <strain evidence="1">CGMCC 1.12426</strain>
    </source>
</reference>
<dbReference type="NCBIfam" id="NF009435">
    <property type="entry name" value="PRK12794.1"/>
    <property type="match status" value="1"/>
</dbReference>
<reference evidence="1" key="2">
    <citation type="submission" date="2020-09" db="EMBL/GenBank/DDBJ databases">
        <authorList>
            <person name="Sun Q."/>
            <person name="Zhou Y."/>
        </authorList>
    </citation>
    <scope>NUCLEOTIDE SEQUENCE</scope>
    <source>
        <strain evidence="1">CGMCC 1.12426</strain>
    </source>
</reference>
<keyword evidence="1" id="KW-0282">Flagellum</keyword>
<name>A0A916T9U1_9HYPH</name>
<dbReference type="OrthoDB" id="9808944at2"/>